<name>A0A0M2USV0_9BACT</name>
<dbReference type="SMART" id="SM01118">
    <property type="entry name" value="CYTH"/>
    <property type="match status" value="1"/>
</dbReference>
<dbReference type="InterPro" id="IPR039013">
    <property type="entry name" value="YgiF"/>
</dbReference>
<dbReference type="PANTHER" id="PTHR39569:SF1">
    <property type="entry name" value="INORGANIC TRIPHOSPHATASE"/>
    <property type="match status" value="1"/>
</dbReference>
<dbReference type="AlphaFoldDB" id="A0A0M2USV0"/>
<dbReference type="InterPro" id="IPR033469">
    <property type="entry name" value="CYTH-like_dom_sf"/>
</dbReference>
<dbReference type="Pfam" id="PF01928">
    <property type="entry name" value="CYTH"/>
    <property type="match status" value="1"/>
</dbReference>
<reference evidence="2 3" key="1">
    <citation type="journal article" date="2013" name="BMC Microbiol.">
        <title>Identification of the type II cytochrome c maturation pathway in anammox bacteria by comparative genomics.</title>
        <authorList>
            <person name="Ferousi C."/>
            <person name="Speth D.R."/>
            <person name="Reimann J."/>
            <person name="Op den Camp H.J."/>
            <person name="Allen J.W."/>
            <person name="Keltjens J.T."/>
            <person name="Jetten M.S."/>
        </authorList>
    </citation>
    <scope>NUCLEOTIDE SEQUENCE [LARGE SCALE GENOMIC DNA]</scope>
    <source>
        <strain evidence="2">RU1</strain>
    </source>
</reference>
<dbReference type="PANTHER" id="PTHR39569">
    <property type="entry name" value="INORGANIC TRIPHOSPHATASE"/>
    <property type="match status" value="1"/>
</dbReference>
<dbReference type="Proteomes" id="UP000034954">
    <property type="component" value="Unassembled WGS sequence"/>
</dbReference>
<dbReference type="PROSITE" id="PS51707">
    <property type="entry name" value="CYTH"/>
    <property type="match status" value="1"/>
</dbReference>
<dbReference type="GO" id="GO:0050355">
    <property type="term" value="F:inorganic triphosphate phosphatase activity"/>
    <property type="evidence" value="ECO:0007669"/>
    <property type="project" value="InterPro"/>
</dbReference>
<keyword evidence="3" id="KW-1185">Reference proteome</keyword>
<comment type="caution">
    <text evidence="2">The sequence shown here is derived from an EMBL/GenBank/DDBJ whole genome shotgun (WGS) entry which is preliminary data.</text>
</comment>
<organism evidence="2 3">
    <name type="scientific">Candidatus Brocadia fulgida</name>
    <dbReference type="NCBI Taxonomy" id="380242"/>
    <lineage>
        <taxon>Bacteria</taxon>
        <taxon>Pseudomonadati</taxon>
        <taxon>Planctomycetota</taxon>
        <taxon>Candidatus Brocadiia</taxon>
        <taxon>Candidatus Brocadiales</taxon>
        <taxon>Candidatus Brocadiaceae</taxon>
        <taxon>Candidatus Brocadia</taxon>
    </lineage>
</organism>
<accession>A0A0M2USV0</accession>
<dbReference type="InterPro" id="IPR023577">
    <property type="entry name" value="CYTH_domain"/>
</dbReference>
<dbReference type="Gene3D" id="2.40.320.10">
    <property type="entry name" value="Hypothetical Protein Pfu-838710-001"/>
    <property type="match status" value="1"/>
</dbReference>
<evidence type="ECO:0000313" key="3">
    <source>
        <dbReference type="Proteomes" id="UP000034954"/>
    </source>
</evidence>
<gene>
    <name evidence="2" type="ORF">BROFUL_02637</name>
</gene>
<feature type="domain" description="CYTH" evidence="1">
    <location>
        <begin position="5"/>
        <end position="208"/>
    </location>
</feature>
<evidence type="ECO:0000259" key="1">
    <source>
        <dbReference type="PROSITE" id="PS51707"/>
    </source>
</evidence>
<evidence type="ECO:0000313" key="2">
    <source>
        <dbReference type="EMBL" id="KKO18685.1"/>
    </source>
</evidence>
<protein>
    <submittedName>
        <fullName evidence="2">CYTH domain protein</fullName>
    </submittedName>
</protein>
<proteinExistence type="predicted"/>
<dbReference type="GO" id="GO:0046872">
    <property type="term" value="F:metal ion binding"/>
    <property type="evidence" value="ECO:0007669"/>
    <property type="project" value="TreeGrafter"/>
</dbReference>
<dbReference type="SUPFAM" id="SSF55154">
    <property type="entry name" value="CYTH-like phosphatases"/>
    <property type="match status" value="1"/>
</dbReference>
<sequence length="217" mass="24537">MVEKKTEIEAKFVCPDGLGLDAILAVVYSLGFAGAGEPPCFQTDVYLDTPNYTLLNSDAAIRIRQRGENYVGTYKVSEKQKDATFERTEFEWTLSRDEIKLWNEEKKPAIPPTITDALNFQGQTLRKVLAAETHRSATIIRGNDGFTVELSLDEVTFRGHKGQKHYREIELELLQGRFEQFTAVIQSLQNRLKLQSAVDSKYKQGMILVGKYGVKTP</sequence>
<dbReference type="EMBL" id="LAQJ01000240">
    <property type="protein sequence ID" value="KKO18685.1"/>
    <property type="molecule type" value="Genomic_DNA"/>
</dbReference>